<proteinExistence type="predicted"/>
<comment type="caution">
    <text evidence="2">The sequence shown here is derived from an EMBL/GenBank/DDBJ whole genome shotgun (WGS) entry which is preliminary data.</text>
</comment>
<feature type="compositionally biased region" description="Polar residues" evidence="1">
    <location>
        <begin position="421"/>
        <end position="437"/>
    </location>
</feature>
<feature type="compositionally biased region" description="Basic and acidic residues" evidence="1">
    <location>
        <begin position="172"/>
        <end position="194"/>
    </location>
</feature>
<feature type="compositionally biased region" description="Polar residues" evidence="1">
    <location>
        <begin position="280"/>
        <end position="293"/>
    </location>
</feature>
<evidence type="ECO:0000313" key="3">
    <source>
        <dbReference type="Proteomes" id="UP000324222"/>
    </source>
</evidence>
<name>A0A5B7GCG8_PORTR</name>
<feature type="compositionally biased region" description="Basic and acidic residues" evidence="1">
    <location>
        <begin position="390"/>
        <end position="409"/>
    </location>
</feature>
<feature type="region of interest" description="Disordered" evidence="1">
    <location>
        <begin position="172"/>
        <end position="293"/>
    </location>
</feature>
<feature type="compositionally biased region" description="Acidic residues" evidence="1">
    <location>
        <begin position="346"/>
        <end position="358"/>
    </location>
</feature>
<dbReference type="AlphaFoldDB" id="A0A5B7GCG8"/>
<organism evidence="2 3">
    <name type="scientific">Portunus trituberculatus</name>
    <name type="common">Swimming crab</name>
    <name type="synonym">Neptunus trituberculatus</name>
    <dbReference type="NCBI Taxonomy" id="210409"/>
    <lineage>
        <taxon>Eukaryota</taxon>
        <taxon>Metazoa</taxon>
        <taxon>Ecdysozoa</taxon>
        <taxon>Arthropoda</taxon>
        <taxon>Crustacea</taxon>
        <taxon>Multicrustacea</taxon>
        <taxon>Malacostraca</taxon>
        <taxon>Eumalacostraca</taxon>
        <taxon>Eucarida</taxon>
        <taxon>Decapoda</taxon>
        <taxon>Pleocyemata</taxon>
        <taxon>Brachyura</taxon>
        <taxon>Eubrachyura</taxon>
        <taxon>Portunoidea</taxon>
        <taxon>Portunidae</taxon>
        <taxon>Portuninae</taxon>
        <taxon>Portunus</taxon>
    </lineage>
</organism>
<dbReference type="OrthoDB" id="6355506at2759"/>
<dbReference type="Proteomes" id="UP000324222">
    <property type="component" value="Unassembled WGS sequence"/>
</dbReference>
<feature type="compositionally biased region" description="Low complexity" evidence="1">
    <location>
        <begin position="216"/>
        <end position="237"/>
    </location>
</feature>
<dbReference type="EMBL" id="VSRR010012211">
    <property type="protein sequence ID" value="MPC54244.1"/>
    <property type="molecule type" value="Genomic_DNA"/>
</dbReference>
<evidence type="ECO:0000256" key="1">
    <source>
        <dbReference type="SAM" id="MobiDB-lite"/>
    </source>
</evidence>
<protein>
    <submittedName>
        <fullName evidence="2">Uncharacterized protein</fullName>
    </submittedName>
</protein>
<feature type="compositionally biased region" description="Basic and acidic residues" evidence="1">
    <location>
        <begin position="440"/>
        <end position="468"/>
    </location>
</feature>
<keyword evidence="3" id="KW-1185">Reference proteome</keyword>
<feature type="region of interest" description="Disordered" evidence="1">
    <location>
        <begin position="310"/>
        <end position="497"/>
    </location>
</feature>
<accession>A0A5B7GCG8</accession>
<feature type="compositionally biased region" description="Polar residues" evidence="1">
    <location>
        <begin position="238"/>
        <end position="271"/>
    </location>
</feature>
<sequence>MYHTSLTHNSKMIDEEEKLILALCKFCEGSNECNNLTFGSFSEPPTFLGRAWMQLIDCGGVAMLVSLLLAHRAHPKLRPALLRAILGVEHNYSYRDTILKHLLAAKLLPQLAEQFDELMTKYIEVRRDSLPGKCIHTILMGDEEAAVGEGKSNGSIEKGREVEVAQKDLNSEINKMEVEEEENKHDITKQDMTHNSKKASLTPLQLKDARIAPKDSGPGASHSSSSSASPETTNSSNHQSPLPTSYSNPKSPGSLSCSPKSHQSSEQGSPSWSPPAARSESPTITSPPFVSMANVHTSPLTSLFPWNMEAAHTSPTASPPHSPRIHSPLIGSPLRSTSPIRAPSDWEYEDEEEKEADDDGRFSPTVLESKLSELEESQEELEEEEENENEERMSVEEEAETLLKEKDNDESNIQKAGKTVENLTLEGSTESPLSPNTGKRGRDSPLTKIQEKKVKLSEETDGAGRAEGSDAVDPSSTRQSPPPREARSSDVKIGGQDGKSLFVNLNQIKFRVRKKGQTRRQLSMREVYTPLQVSETYRSVVLLSCY</sequence>
<reference evidence="2 3" key="1">
    <citation type="submission" date="2019-05" db="EMBL/GenBank/DDBJ databases">
        <title>Another draft genome of Portunus trituberculatus and its Hox gene families provides insights of decapod evolution.</title>
        <authorList>
            <person name="Jeong J.-H."/>
            <person name="Song I."/>
            <person name="Kim S."/>
            <person name="Choi T."/>
            <person name="Kim D."/>
            <person name="Ryu S."/>
            <person name="Kim W."/>
        </authorList>
    </citation>
    <scope>NUCLEOTIDE SEQUENCE [LARGE SCALE GENOMIC DNA]</scope>
    <source>
        <tissue evidence="2">Muscle</tissue>
    </source>
</reference>
<gene>
    <name evidence="2" type="ORF">E2C01_048154</name>
</gene>
<evidence type="ECO:0000313" key="2">
    <source>
        <dbReference type="EMBL" id="MPC54244.1"/>
    </source>
</evidence>
<feature type="compositionally biased region" description="Acidic residues" evidence="1">
    <location>
        <begin position="374"/>
        <end position="389"/>
    </location>
</feature>